<dbReference type="PaxDb" id="4577-GRMZM2G163841_P01"/>
<name>K7V4H7_MAIZE</name>
<keyword evidence="4" id="KW-0539">Nucleus</keyword>
<evidence type="ECO:0000313" key="7">
    <source>
        <dbReference type="EMBL" id="AIB04494.1"/>
    </source>
</evidence>
<evidence type="ECO:0000313" key="8">
    <source>
        <dbReference type="EMBL" id="AQK97301.1"/>
    </source>
</evidence>
<dbReference type="IntAct" id="K7V4H7">
    <property type="interactions" value="1"/>
</dbReference>
<dbReference type="eggNOG" id="ENOG502R45F">
    <property type="taxonomic scope" value="Eukaryota"/>
</dbReference>
<reference evidence="7" key="2">
    <citation type="submission" date="2014-04" db="EMBL/GenBank/DDBJ databases">
        <title>The Maize TFome - Development of a transcription factor open reading frame collection for functional genomics.</title>
        <authorList>
            <person name="Burdo B."/>
            <person name="Gray J."/>
            <person name="Goetting-Minesky M.P."/>
            <person name="Wittler B."/>
            <person name="Hunt M."/>
            <person name="Li T."/>
            <person name="Velliquette D."/>
            <person name="Thomas J."/>
            <person name="Gentzel I."/>
            <person name="Dos Santos Brito M."/>
            <person name="Mejia-Guerra M.K."/>
            <person name="Connolly L.N."/>
            <person name="Qaisi D."/>
            <person name="Li W."/>
            <person name="Casas M.I."/>
            <person name="Doseff A.I."/>
            <person name="Grotewold E."/>
        </authorList>
    </citation>
    <scope>NUCLEOTIDE SEQUENCE</scope>
</reference>
<dbReference type="InterPro" id="IPR003441">
    <property type="entry name" value="NAC-dom"/>
</dbReference>
<dbReference type="RefSeq" id="XP_008657827.1">
    <property type="nucleotide sequence ID" value="XM_008659605.2"/>
</dbReference>
<dbReference type="PROSITE" id="PS51005">
    <property type="entry name" value="NAC"/>
    <property type="match status" value="1"/>
</dbReference>
<organism evidence="8">
    <name type="scientific">Zea mays</name>
    <name type="common">Maize</name>
    <dbReference type="NCBI Taxonomy" id="4577"/>
    <lineage>
        <taxon>Eukaryota</taxon>
        <taxon>Viridiplantae</taxon>
        <taxon>Streptophyta</taxon>
        <taxon>Embryophyta</taxon>
        <taxon>Tracheophyta</taxon>
        <taxon>Spermatophyta</taxon>
        <taxon>Magnoliopsida</taxon>
        <taxon>Liliopsida</taxon>
        <taxon>Poales</taxon>
        <taxon>Poaceae</taxon>
        <taxon>PACMAD clade</taxon>
        <taxon>Panicoideae</taxon>
        <taxon>Andropogonodae</taxon>
        <taxon>Andropogoneae</taxon>
        <taxon>Tripsacinae</taxon>
        <taxon>Zea</taxon>
    </lineage>
</organism>
<dbReference type="InterPro" id="IPR036093">
    <property type="entry name" value="NAC_dom_sf"/>
</dbReference>
<dbReference type="HOGENOM" id="CLU_892459_0_0_1"/>
<dbReference type="OMA" id="PWRYVHE"/>
<protein>
    <submittedName>
        <fullName evidence="7">NAC transcription factor</fullName>
    </submittedName>
    <submittedName>
        <fullName evidence="8">Putative NAC domain transcription factor superfamily protein</fullName>
    </submittedName>
</protein>
<feature type="region of interest" description="Disordered" evidence="5">
    <location>
        <begin position="177"/>
        <end position="250"/>
    </location>
</feature>
<reference evidence="8" key="3">
    <citation type="submission" date="2015-12" db="EMBL/GenBank/DDBJ databases">
        <title>Update maize B73 reference genome by single molecule sequencing technologies.</title>
        <authorList>
            <consortium name="Maize Genome Sequencing Project"/>
            <person name="Ware D."/>
        </authorList>
    </citation>
    <scope>NUCLEOTIDE SEQUENCE</scope>
    <source>
        <tissue evidence="8">Seedling</tissue>
    </source>
</reference>
<dbReference type="KEGG" id="zma:103637404"/>
<dbReference type="EnsemblPlants" id="Zm00001eb360270_T001">
    <property type="protein sequence ID" value="Zm00001eb360270_P001"/>
    <property type="gene ID" value="Zm00001eb360270"/>
</dbReference>
<dbReference type="OrthoDB" id="695366at2759"/>
<dbReference type="Proteomes" id="UP000007305">
    <property type="component" value="Chromosome 8"/>
</dbReference>
<dbReference type="PANTHER" id="PTHR31719:SF243">
    <property type="entry name" value="NAC DOMAIN-CONTAINING PROTEIN"/>
    <property type="match status" value="1"/>
</dbReference>
<evidence type="ECO:0000313" key="10">
    <source>
        <dbReference type="Proteomes" id="UP000007305"/>
    </source>
</evidence>
<dbReference type="AlphaFoldDB" id="K7V4H7"/>
<dbReference type="ExpressionAtlas" id="K7V4H7">
    <property type="expression patterns" value="baseline"/>
</dbReference>
<dbReference type="STRING" id="4577.K7V4H7"/>
<keyword evidence="2" id="KW-0238">DNA-binding</keyword>
<evidence type="ECO:0000256" key="5">
    <source>
        <dbReference type="SAM" id="MobiDB-lite"/>
    </source>
</evidence>
<dbReference type="SMR" id="K7V4H7"/>
<dbReference type="GO" id="GO:0003677">
    <property type="term" value="F:DNA binding"/>
    <property type="evidence" value="ECO:0007669"/>
    <property type="project" value="UniProtKB-KW"/>
</dbReference>
<feature type="domain" description="NAC" evidence="6">
    <location>
        <begin position="17"/>
        <end position="171"/>
    </location>
</feature>
<keyword evidence="3" id="KW-0804">Transcription</keyword>
<evidence type="ECO:0000256" key="2">
    <source>
        <dbReference type="ARBA" id="ARBA00023125"/>
    </source>
</evidence>
<dbReference type="Pfam" id="PF02365">
    <property type="entry name" value="NAM"/>
    <property type="match status" value="1"/>
</dbReference>
<dbReference type="GeneID" id="103637404"/>
<evidence type="ECO:0000313" key="9">
    <source>
        <dbReference type="EnsemblPlants" id="Zm00001eb360270_P001"/>
    </source>
</evidence>
<evidence type="ECO:0000259" key="6">
    <source>
        <dbReference type="PROSITE" id="PS51005"/>
    </source>
</evidence>
<sequence length="312" mass="34295">MVATTRSKTRLGLGSRLQHNMETHPSEAELITSFLRPRVVVSDDSDTPCASFVHDVDVYSAGPGELTGRLAPVLASNGDRAWYFFCAVRAKKSDGQRKARKVHTGEGCWHSEAGAKPVVEGPGRLLVGHRQAFSFMTKVKGRRVRSGWLMVELSLDGADADDVVLCKVYFSPRARASPAAASGRKERKAAADDKNPASSARRRRDPPADDAEAGTPTPDNDEDRDSAQSRGLADDDNSSTTVADDPDAVGLGTDDSAFSWWMRNRDRLMEKYKIVDRPDEELQKTLDLDEYLRLLSRDLDPADALPRATSYM</sequence>
<dbReference type="GO" id="GO:0006355">
    <property type="term" value="P:regulation of DNA-templated transcription"/>
    <property type="evidence" value="ECO:0007669"/>
    <property type="project" value="InterPro"/>
</dbReference>
<dbReference type="Gene3D" id="2.170.150.80">
    <property type="entry name" value="NAC domain"/>
    <property type="match status" value="1"/>
</dbReference>
<reference evidence="10" key="1">
    <citation type="journal article" date="2009" name="Science">
        <title>The B73 maize genome: complexity, diversity, and dynamics.</title>
        <authorList>
            <person name="Schnable P.S."/>
            <person name="Ware D."/>
            <person name="Fulton R.S."/>
            <person name="Stein J.C."/>
            <person name="Wei F."/>
            <person name="Pasternak S."/>
            <person name="Liang C."/>
            <person name="Zhang J."/>
            <person name="Fulton L."/>
            <person name="Graves T.A."/>
            <person name="Minx P."/>
            <person name="Reily A.D."/>
            <person name="Courtney L."/>
            <person name="Kruchowski S.S."/>
            <person name="Tomlinson C."/>
            <person name="Strong C."/>
            <person name="Delehaunty K."/>
            <person name="Fronick C."/>
            <person name="Courtney B."/>
            <person name="Rock S.M."/>
            <person name="Belter E."/>
            <person name="Du F."/>
            <person name="Kim K."/>
            <person name="Abbott R.M."/>
            <person name="Cotton M."/>
            <person name="Levy A."/>
            <person name="Marchetto P."/>
            <person name="Ochoa K."/>
            <person name="Jackson S.M."/>
            <person name="Gillam B."/>
            <person name="Chen W."/>
            <person name="Yan L."/>
            <person name="Higginbotham J."/>
            <person name="Cardenas M."/>
            <person name="Waligorski J."/>
            <person name="Applebaum E."/>
            <person name="Phelps L."/>
            <person name="Falcone J."/>
            <person name="Kanchi K."/>
            <person name="Thane T."/>
            <person name="Scimone A."/>
            <person name="Thane N."/>
            <person name="Henke J."/>
            <person name="Wang T."/>
            <person name="Ruppert J."/>
            <person name="Shah N."/>
            <person name="Rotter K."/>
            <person name="Hodges J."/>
            <person name="Ingenthron E."/>
            <person name="Cordes M."/>
            <person name="Kohlberg S."/>
            <person name="Sgro J."/>
            <person name="Delgado B."/>
            <person name="Mead K."/>
            <person name="Chinwalla A."/>
            <person name="Leonard S."/>
            <person name="Crouse K."/>
            <person name="Collura K."/>
            <person name="Kudrna D."/>
            <person name="Currie J."/>
            <person name="He R."/>
            <person name="Angelova A."/>
            <person name="Rajasekar S."/>
            <person name="Mueller T."/>
            <person name="Lomeli R."/>
            <person name="Scara G."/>
            <person name="Ko A."/>
            <person name="Delaney K."/>
            <person name="Wissotski M."/>
            <person name="Lopez G."/>
            <person name="Campos D."/>
            <person name="Braidotti M."/>
            <person name="Ashley E."/>
            <person name="Golser W."/>
            <person name="Kim H."/>
            <person name="Lee S."/>
            <person name="Lin J."/>
            <person name="Dujmic Z."/>
            <person name="Kim W."/>
            <person name="Talag J."/>
            <person name="Zuccolo A."/>
            <person name="Fan C."/>
            <person name="Sebastian A."/>
            <person name="Kramer M."/>
            <person name="Spiegel L."/>
            <person name="Nascimento L."/>
            <person name="Zutavern T."/>
            <person name="Miller B."/>
            <person name="Ambroise C."/>
            <person name="Muller S."/>
            <person name="Spooner W."/>
            <person name="Narechania A."/>
            <person name="Ren L."/>
            <person name="Wei S."/>
            <person name="Kumari S."/>
            <person name="Faga B."/>
            <person name="Levy M.J."/>
            <person name="McMahan L."/>
            <person name="Van Buren P."/>
            <person name="Vaughn M.W."/>
            <person name="Ying K."/>
            <person name="Yeh C.-T."/>
            <person name="Emrich S.J."/>
            <person name="Jia Y."/>
            <person name="Kalyanaraman A."/>
            <person name="Hsia A.-P."/>
            <person name="Barbazuk W.B."/>
            <person name="Baucom R.S."/>
            <person name="Brutnell T.P."/>
            <person name="Carpita N.C."/>
            <person name="Chaparro C."/>
            <person name="Chia J.-M."/>
            <person name="Deragon J.-M."/>
            <person name="Estill J.C."/>
            <person name="Fu Y."/>
            <person name="Jeddeloh J.A."/>
            <person name="Han Y."/>
            <person name="Lee H."/>
            <person name="Li P."/>
            <person name="Lisch D.R."/>
            <person name="Liu S."/>
            <person name="Liu Z."/>
            <person name="Nagel D.H."/>
            <person name="McCann M.C."/>
            <person name="SanMiguel P."/>
            <person name="Myers A.M."/>
            <person name="Nettleton D."/>
            <person name="Nguyen J."/>
            <person name="Penning B.W."/>
            <person name="Ponnala L."/>
            <person name="Schneider K.L."/>
            <person name="Schwartz D.C."/>
            <person name="Sharma A."/>
            <person name="Soderlund C."/>
            <person name="Springer N.M."/>
            <person name="Sun Q."/>
            <person name="Wang H."/>
            <person name="Waterman M."/>
            <person name="Westerman R."/>
            <person name="Wolfgruber T.K."/>
            <person name="Yang L."/>
            <person name="Yu Y."/>
            <person name="Zhang L."/>
            <person name="Zhou S."/>
            <person name="Zhu Q."/>
            <person name="Bennetzen J.L."/>
            <person name="Dawe R.K."/>
            <person name="Jiang J."/>
            <person name="Jiang N."/>
            <person name="Presting G.G."/>
            <person name="Wessler S.R."/>
            <person name="Aluru S."/>
            <person name="Martienssen R.A."/>
            <person name="Clifton S.W."/>
            <person name="McCombie W.R."/>
            <person name="Wing R.A."/>
            <person name="Wilson R.K."/>
        </authorList>
    </citation>
    <scope>NUCLEOTIDE SEQUENCE [LARGE SCALE GENOMIC DNA]</scope>
    <source>
        <strain evidence="10">cv. B73</strain>
    </source>
</reference>
<reference evidence="9" key="4">
    <citation type="submission" date="2019-07" db="EMBL/GenBank/DDBJ databases">
        <authorList>
            <person name="Seetharam A."/>
            <person name="Woodhouse M."/>
            <person name="Cannon E."/>
        </authorList>
    </citation>
    <scope>NUCLEOTIDE SEQUENCE [LARGE SCALE GENOMIC DNA]</scope>
    <source>
        <strain evidence="9">cv. B73</strain>
    </source>
</reference>
<dbReference type="PANTHER" id="PTHR31719">
    <property type="entry name" value="NAC TRANSCRIPTION FACTOR 56"/>
    <property type="match status" value="1"/>
</dbReference>
<keyword evidence="10" id="KW-1185">Reference proteome</keyword>
<proteinExistence type="predicted"/>
<dbReference type="SUPFAM" id="SSF101941">
    <property type="entry name" value="NAC domain"/>
    <property type="match status" value="1"/>
</dbReference>
<evidence type="ECO:0000256" key="4">
    <source>
        <dbReference type="ARBA" id="ARBA00023242"/>
    </source>
</evidence>
<dbReference type="Gramene" id="Zm00001eb360270_T001">
    <property type="protein sequence ID" value="Zm00001eb360270_P001"/>
    <property type="gene ID" value="Zm00001eb360270"/>
</dbReference>
<keyword evidence="1" id="KW-0805">Transcription regulation</keyword>
<dbReference type="EMBL" id="CM000784">
    <property type="protein sequence ID" value="AQK97301.1"/>
    <property type="molecule type" value="Genomic_DNA"/>
</dbReference>
<evidence type="ECO:0000256" key="1">
    <source>
        <dbReference type="ARBA" id="ARBA00023015"/>
    </source>
</evidence>
<reference evidence="9" key="5">
    <citation type="submission" date="2021-05" db="UniProtKB">
        <authorList>
            <consortium name="EnsemblPlants"/>
        </authorList>
    </citation>
    <scope>IDENTIFICATION</scope>
    <source>
        <strain evidence="9">cv. B73</strain>
    </source>
</reference>
<evidence type="ECO:0000256" key="3">
    <source>
        <dbReference type="ARBA" id="ARBA00023163"/>
    </source>
</evidence>
<gene>
    <name evidence="9" type="primary">LOC103637404</name>
    <name evidence="7" type="synonym">NAC72</name>
    <name evidence="8" type="ORF">ZEAMMB73_Zm00001d011590</name>
</gene>
<dbReference type="EMBL" id="KJ727003">
    <property type="protein sequence ID" value="AIB04494.1"/>
    <property type="molecule type" value="Genomic_DNA"/>
</dbReference>
<accession>K7V4H7</accession>